<feature type="transmembrane region" description="Helical" evidence="6">
    <location>
        <begin position="368"/>
        <end position="390"/>
    </location>
</feature>
<sequence length="464" mass="48348">MWRSVDDAIIFAAAGRVAYVGAAAAAAAAFERACGAFCVRDPGDAPPDYVLECVCHGGFDGAAVVSVKRAARPQPATAAATAAALAAASRSVEAPGARDQFLLHVPRAVLALTRAPSEFVFEVSVQLAAGAFLGALYPHFEFGDSQQVAFILQLSLGGTIALSSARTFGTTRQALWRELAPNLGGMGLGATPMFAATCLVELPRLALLTLAFLSTWFPTASPRCAFARYFAPCFGAALAASGAAHVAHGAAQEGDIPNFNGSDLGRFPLVANVAQEPKSAQLSSVSFLVVAAMFSGVAPRLGELRKLGPAARPVVWGSYARWLVEALYAAEISALSTAWRMPPAFYNRPRAESALMGLLLYDYVAKSAALNCAVLVLLGVLFRLVALLALKCANRDRMGLRSPHHALLDAYAAARGGLRRCRGAKGPSGGGAAVQLSDVVARPTARRPGEASSLLGEARLNRVV</sequence>
<keyword evidence="5 6" id="KW-0472">Membrane</keyword>
<evidence type="ECO:0000313" key="8">
    <source>
        <dbReference type="Proteomes" id="UP001363151"/>
    </source>
</evidence>
<keyword evidence="4 6" id="KW-1133">Transmembrane helix</keyword>
<proteinExistence type="predicted"/>
<evidence type="ECO:0000256" key="3">
    <source>
        <dbReference type="ARBA" id="ARBA00022692"/>
    </source>
</evidence>
<dbReference type="PANTHER" id="PTHR48041:SF91">
    <property type="entry name" value="ABC TRANSPORTER G FAMILY MEMBER 28"/>
    <property type="match status" value="1"/>
</dbReference>
<evidence type="ECO:0000313" key="7">
    <source>
        <dbReference type="EMBL" id="KAK7236258.1"/>
    </source>
</evidence>
<evidence type="ECO:0000256" key="5">
    <source>
        <dbReference type="ARBA" id="ARBA00023136"/>
    </source>
</evidence>
<dbReference type="Proteomes" id="UP001363151">
    <property type="component" value="Unassembled WGS sequence"/>
</dbReference>
<gene>
    <name evidence="7" type="ORF">SO694_00061132</name>
</gene>
<comment type="caution">
    <text evidence="7">The sequence shown here is derived from an EMBL/GenBank/DDBJ whole genome shotgun (WGS) entry which is preliminary data.</text>
</comment>
<accession>A0ABR1FR88</accession>
<keyword evidence="2" id="KW-0813">Transport</keyword>
<comment type="subcellular location">
    <subcellularLocation>
        <location evidence="1">Membrane</location>
        <topology evidence="1">Multi-pass membrane protein</topology>
    </subcellularLocation>
</comment>
<evidence type="ECO:0000256" key="1">
    <source>
        <dbReference type="ARBA" id="ARBA00004141"/>
    </source>
</evidence>
<keyword evidence="8" id="KW-1185">Reference proteome</keyword>
<keyword evidence="3 6" id="KW-0812">Transmembrane</keyword>
<dbReference type="PANTHER" id="PTHR48041">
    <property type="entry name" value="ABC TRANSPORTER G FAMILY MEMBER 28"/>
    <property type="match status" value="1"/>
</dbReference>
<dbReference type="EMBL" id="JBBJCI010000285">
    <property type="protein sequence ID" value="KAK7236258.1"/>
    <property type="molecule type" value="Genomic_DNA"/>
</dbReference>
<organism evidence="7 8">
    <name type="scientific">Aureococcus anophagefferens</name>
    <name type="common">Harmful bloom alga</name>
    <dbReference type="NCBI Taxonomy" id="44056"/>
    <lineage>
        <taxon>Eukaryota</taxon>
        <taxon>Sar</taxon>
        <taxon>Stramenopiles</taxon>
        <taxon>Ochrophyta</taxon>
        <taxon>Pelagophyceae</taxon>
        <taxon>Pelagomonadales</taxon>
        <taxon>Pelagomonadaceae</taxon>
        <taxon>Aureococcus</taxon>
    </lineage>
</organism>
<dbReference type="InterPro" id="IPR050352">
    <property type="entry name" value="ABCG_transporters"/>
</dbReference>
<name>A0ABR1FR88_AURAN</name>
<evidence type="ECO:0000256" key="4">
    <source>
        <dbReference type="ARBA" id="ARBA00022989"/>
    </source>
</evidence>
<evidence type="ECO:0000256" key="6">
    <source>
        <dbReference type="SAM" id="Phobius"/>
    </source>
</evidence>
<evidence type="ECO:0000256" key="2">
    <source>
        <dbReference type="ARBA" id="ARBA00022448"/>
    </source>
</evidence>
<protein>
    <submittedName>
        <fullName evidence="7">Uncharacterized protein</fullName>
    </submittedName>
</protein>
<reference evidence="7 8" key="1">
    <citation type="submission" date="2024-03" db="EMBL/GenBank/DDBJ databases">
        <title>Aureococcus anophagefferens CCMP1851 and Kratosvirus quantuckense: Draft genome of a second virus-susceptible host strain in the model system.</title>
        <authorList>
            <person name="Chase E."/>
            <person name="Truchon A.R."/>
            <person name="Schepens W."/>
            <person name="Wilhelm S.W."/>
        </authorList>
    </citation>
    <scope>NUCLEOTIDE SEQUENCE [LARGE SCALE GENOMIC DNA]</scope>
    <source>
        <strain evidence="7 8">CCMP1851</strain>
    </source>
</reference>